<keyword evidence="2" id="KW-0645">Protease</keyword>
<evidence type="ECO:0000256" key="2">
    <source>
        <dbReference type="ARBA" id="ARBA00022670"/>
    </source>
</evidence>
<evidence type="ECO:0000256" key="3">
    <source>
        <dbReference type="ARBA" id="ARBA00022723"/>
    </source>
</evidence>
<keyword evidence="4" id="KW-0378">Hydrolase</keyword>
<evidence type="ECO:0000256" key="5">
    <source>
        <dbReference type="ARBA" id="ARBA00023049"/>
    </source>
</evidence>
<dbReference type="PANTHER" id="PTHR48480">
    <property type="match status" value="1"/>
</dbReference>
<organism evidence="8 9">
    <name type="scientific">Dendrobium catenatum</name>
    <dbReference type="NCBI Taxonomy" id="906689"/>
    <lineage>
        <taxon>Eukaryota</taxon>
        <taxon>Viridiplantae</taxon>
        <taxon>Streptophyta</taxon>
        <taxon>Embryophyta</taxon>
        <taxon>Tracheophyta</taxon>
        <taxon>Spermatophyta</taxon>
        <taxon>Magnoliopsida</taxon>
        <taxon>Liliopsida</taxon>
        <taxon>Asparagales</taxon>
        <taxon>Orchidaceae</taxon>
        <taxon>Epidendroideae</taxon>
        <taxon>Malaxideae</taxon>
        <taxon>Dendrobiinae</taxon>
        <taxon>Dendrobium</taxon>
    </lineage>
</organism>
<evidence type="ECO:0000256" key="4">
    <source>
        <dbReference type="ARBA" id="ARBA00022801"/>
    </source>
</evidence>
<keyword evidence="5" id="KW-0482">Metalloprotease</keyword>
<proteinExistence type="predicted"/>
<dbReference type="AlphaFoldDB" id="A0A2I0VJ02"/>
<name>A0A2I0VJ02_9ASPA</name>
<dbReference type="InterPro" id="IPR052433">
    <property type="entry name" value="X-Pro_dipept-like"/>
</dbReference>
<feature type="domain" description="Peptidase M24" evidence="7">
    <location>
        <begin position="42"/>
        <end position="187"/>
    </location>
</feature>
<dbReference type="Pfam" id="PF00557">
    <property type="entry name" value="Peptidase_M24"/>
    <property type="match status" value="1"/>
</dbReference>
<reference evidence="8 9" key="1">
    <citation type="journal article" date="2016" name="Sci. Rep.">
        <title>The Dendrobium catenatum Lindl. genome sequence provides insights into polysaccharide synthase, floral development and adaptive evolution.</title>
        <authorList>
            <person name="Zhang G.Q."/>
            <person name="Xu Q."/>
            <person name="Bian C."/>
            <person name="Tsai W.C."/>
            <person name="Yeh C.M."/>
            <person name="Liu K.W."/>
            <person name="Yoshida K."/>
            <person name="Zhang L.S."/>
            <person name="Chang S.B."/>
            <person name="Chen F."/>
            <person name="Shi Y."/>
            <person name="Su Y.Y."/>
            <person name="Zhang Y.Q."/>
            <person name="Chen L.J."/>
            <person name="Yin Y."/>
            <person name="Lin M."/>
            <person name="Huang H."/>
            <person name="Deng H."/>
            <person name="Wang Z.W."/>
            <person name="Zhu S.L."/>
            <person name="Zhao X."/>
            <person name="Deng C."/>
            <person name="Niu S.C."/>
            <person name="Huang J."/>
            <person name="Wang M."/>
            <person name="Liu G.H."/>
            <person name="Yang H.J."/>
            <person name="Xiao X.J."/>
            <person name="Hsiao Y.Y."/>
            <person name="Wu W.L."/>
            <person name="Chen Y.Y."/>
            <person name="Mitsuda N."/>
            <person name="Ohme-Takagi M."/>
            <person name="Luo Y.B."/>
            <person name="Van de Peer Y."/>
            <person name="Liu Z.J."/>
        </authorList>
    </citation>
    <scope>NUCLEOTIDE SEQUENCE [LARGE SCALE GENOMIC DNA]</scope>
    <source>
        <tissue evidence="8">The whole plant</tissue>
    </source>
</reference>
<evidence type="ECO:0000259" key="7">
    <source>
        <dbReference type="Pfam" id="PF00557"/>
    </source>
</evidence>
<gene>
    <name evidence="8" type="ORF">MA16_Dca010006</name>
</gene>
<dbReference type="STRING" id="906689.A0A2I0VJ02"/>
<dbReference type="Gene3D" id="3.90.230.10">
    <property type="entry name" value="Creatinase/methionine aminopeptidase superfamily"/>
    <property type="match status" value="1"/>
</dbReference>
<keyword evidence="9" id="KW-1185">Reference proteome</keyword>
<dbReference type="Proteomes" id="UP000233837">
    <property type="component" value="Unassembled WGS sequence"/>
</dbReference>
<protein>
    <submittedName>
        <fullName evidence="8">Xaa-Pro dipeptidase</fullName>
    </submittedName>
</protein>
<sequence length="231" mass="25732">MVYELNADAGLAQQSVGACFPSTRTEHLKQIVYHAAAHKNSPHVLSFVAALKEGDIALFDMGAEYQFYGSDITCSFPVIYAHCNQNYLIQSKPSIEKEGSFMNLLRAKIFMLAEKIILESLETFGIIVGDIDEMVAERLGAIFLPHGLGHLLGIDTHDPGGYTKGMERPKEPGLSSLRTIRELKEGMKASSARQSICIKRANTKGLRQIRLPMSRYRRLVKCPKFFLARAL</sequence>
<dbReference type="InterPro" id="IPR036005">
    <property type="entry name" value="Creatinase/aminopeptidase-like"/>
</dbReference>
<dbReference type="GO" id="GO:0006508">
    <property type="term" value="P:proteolysis"/>
    <property type="evidence" value="ECO:0007669"/>
    <property type="project" value="UniProtKB-KW"/>
</dbReference>
<dbReference type="EMBL" id="KZ503497">
    <property type="protein sequence ID" value="PKU63396.1"/>
    <property type="molecule type" value="Genomic_DNA"/>
</dbReference>
<comment type="cofactor">
    <cofactor evidence="1">
        <name>Mn(2+)</name>
        <dbReference type="ChEBI" id="CHEBI:29035"/>
    </cofactor>
</comment>
<keyword evidence="6" id="KW-0464">Manganese</keyword>
<reference evidence="8 9" key="2">
    <citation type="journal article" date="2017" name="Nature">
        <title>The Apostasia genome and the evolution of orchids.</title>
        <authorList>
            <person name="Zhang G.Q."/>
            <person name="Liu K.W."/>
            <person name="Li Z."/>
            <person name="Lohaus R."/>
            <person name="Hsiao Y.Y."/>
            <person name="Niu S.C."/>
            <person name="Wang J.Y."/>
            <person name="Lin Y.C."/>
            <person name="Xu Q."/>
            <person name="Chen L.J."/>
            <person name="Yoshida K."/>
            <person name="Fujiwara S."/>
            <person name="Wang Z.W."/>
            <person name="Zhang Y.Q."/>
            <person name="Mitsuda N."/>
            <person name="Wang M."/>
            <person name="Liu G.H."/>
            <person name="Pecoraro L."/>
            <person name="Huang H.X."/>
            <person name="Xiao X.J."/>
            <person name="Lin M."/>
            <person name="Wu X.Y."/>
            <person name="Wu W.L."/>
            <person name="Chen Y.Y."/>
            <person name="Chang S.B."/>
            <person name="Sakamoto S."/>
            <person name="Ohme-Takagi M."/>
            <person name="Yagi M."/>
            <person name="Zeng S.J."/>
            <person name="Shen C.Y."/>
            <person name="Yeh C.M."/>
            <person name="Luo Y.B."/>
            <person name="Tsai W.C."/>
            <person name="Van de Peer Y."/>
            <person name="Liu Z.J."/>
        </authorList>
    </citation>
    <scope>NUCLEOTIDE SEQUENCE [LARGE SCALE GENOMIC DNA]</scope>
    <source>
        <tissue evidence="8">The whole plant</tissue>
    </source>
</reference>
<dbReference type="GO" id="GO:0008237">
    <property type="term" value="F:metallopeptidase activity"/>
    <property type="evidence" value="ECO:0007669"/>
    <property type="project" value="UniProtKB-KW"/>
</dbReference>
<dbReference type="PANTHER" id="PTHR48480:SF2">
    <property type="entry name" value="PEPTIDASE D"/>
    <property type="match status" value="1"/>
</dbReference>
<dbReference type="SUPFAM" id="SSF55920">
    <property type="entry name" value="Creatinase/aminopeptidase"/>
    <property type="match status" value="1"/>
</dbReference>
<evidence type="ECO:0000256" key="6">
    <source>
        <dbReference type="ARBA" id="ARBA00023211"/>
    </source>
</evidence>
<evidence type="ECO:0000256" key="1">
    <source>
        <dbReference type="ARBA" id="ARBA00001936"/>
    </source>
</evidence>
<dbReference type="InterPro" id="IPR000994">
    <property type="entry name" value="Pept_M24"/>
</dbReference>
<accession>A0A2I0VJ02</accession>
<keyword evidence="3" id="KW-0479">Metal-binding</keyword>
<evidence type="ECO:0000313" key="9">
    <source>
        <dbReference type="Proteomes" id="UP000233837"/>
    </source>
</evidence>
<dbReference type="GO" id="GO:0046872">
    <property type="term" value="F:metal ion binding"/>
    <property type="evidence" value="ECO:0007669"/>
    <property type="project" value="UniProtKB-KW"/>
</dbReference>
<evidence type="ECO:0000313" key="8">
    <source>
        <dbReference type="EMBL" id="PKU63396.1"/>
    </source>
</evidence>